<dbReference type="AlphaFoldDB" id="A0A0F9CRT0"/>
<dbReference type="EMBL" id="LAZR01032095">
    <property type="protein sequence ID" value="KKL51874.1"/>
    <property type="molecule type" value="Genomic_DNA"/>
</dbReference>
<sequence length="97" mass="11615">YNYDKQQIKRARSLFDDFRAHPFWRLKFWYQALDGNTAEGQPHVGFGLWRAWVIQAGTDELMDVSKEEMMFYEMQPGDRQVWLPKPVLTAMRVEMGR</sequence>
<protein>
    <submittedName>
        <fullName evidence="1">Uncharacterized protein</fullName>
    </submittedName>
</protein>
<gene>
    <name evidence="1" type="ORF">LCGC14_2291080</name>
</gene>
<comment type="caution">
    <text evidence="1">The sequence shown here is derived from an EMBL/GenBank/DDBJ whole genome shotgun (WGS) entry which is preliminary data.</text>
</comment>
<proteinExistence type="predicted"/>
<organism evidence="1">
    <name type="scientific">marine sediment metagenome</name>
    <dbReference type="NCBI Taxonomy" id="412755"/>
    <lineage>
        <taxon>unclassified sequences</taxon>
        <taxon>metagenomes</taxon>
        <taxon>ecological metagenomes</taxon>
    </lineage>
</organism>
<evidence type="ECO:0000313" key="1">
    <source>
        <dbReference type="EMBL" id="KKL51874.1"/>
    </source>
</evidence>
<name>A0A0F9CRT0_9ZZZZ</name>
<feature type="non-terminal residue" evidence="1">
    <location>
        <position position="1"/>
    </location>
</feature>
<reference evidence="1" key="1">
    <citation type="journal article" date="2015" name="Nature">
        <title>Complex archaea that bridge the gap between prokaryotes and eukaryotes.</title>
        <authorList>
            <person name="Spang A."/>
            <person name="Saw J.H."/>
            <person name="Jorgensen S.L."/>
            <person name="Zaremba-Niedzwiedzka K."/>
            <person name="Martijn J."/>
            <person name="Lind A.E."/>
            <person name="van Eijk R."/>
            <person name="Schleper C."/>
            <person name="Guy L."/>
            <person name="Ettema T.J."/>
        </authorList>
    </citation>
    <scope>NUCLEOTIDE SEQUENCE</scope>
</reference>
<accession>A0A0F9CRT0</accession>